<protein>
    <submittedName>
        <fullName evidence="1">SDR family NAD(P)-dependent oxidoreductase</fullName>
    </submittedName>
</protein>
<proteinExistence type="predicted"/>
<sequence length="233" mass="26097">METTTNNILIIGATSGIGYRLWQHYVSEGHNVAVIGRRKEVLDKMQKDFPEQTFPICCDISDLSAINELFRNIPEIFSNIDIAIVCAGVGELNPELDIDTELSTVSVNVQGWTKMVATLYKLFERQQSGQLVALTSIGGLQPTPIAPSYSASKAFQINYIKALQKKSKNIPIIVTEIRPGLVDTRMAKGEGLFWVMPLDKVVPMIINAVSRKKKLQIVTTRWCLINWILRHLV</sequence>
<accession>A0AC61RK25</accession>
<name>A0AC61RK25_9BACT</name>
<evidence type="ECO:0000313" key="1">
    <source>
        <dbReference type="EMBL" id="TGY80826.1"/>
    </source>
</evidence>
<dbReference type="EMBL" id="SRYB01000001">
    <property type="protein sequence ID" value="TGY80826.1"/>
    <property type="molecule type" value="Genomic_DNA"/>
</dbReference>
<organism evidence="1 2">
    <name type="scientific">Lepagella muris</name>
    <dbReference type="NCBI Taxonomy" id="3032870"/>
    <lineage>
        <taxon>Bacteria</taxon>
        <taxon>Pseudomonadati</taxon>
        <taxon>Bacteroidota</taxon>
        <taxon>Bacteroidia</taxon>
        <taxon>Bacteroidales</taxon>
        <taxon>Muribaculaceae</taxon>
        <taxon>Lepagella</taxon>
    </lineage>
</organism>
<keyword evidence="2" id="KW-1185">Reference proteome</keyword>
<comment type="caution">
    <text evidence="1">The sequence shown here is derived from an EMBL/GenBank/DDBJ whole genome shotgun (WGS) entry which is preliminary data.</text>
</comment>
<dbReference type="Proteomes" id="UP000306319">
    <property type="component" value="Unassembled WGS sequence"/>
</dbReference>
<gene>
    <name evidence="1" type="ORF">E5331_00160</name>
</gene>
<evidence type="ECO:0000313" key="2">
    <source>
        <dbReference type="Proteomes" id="UP000306319"/>
    </source>
</evidence>
<reference evidence="1" key="1">
    <citation type="submission" date="2019-04" db="EMBL/GenBank/DDBJ databases">
        <title>Microbes associate with the intestines of laboratory mice.</title>
        <authorList>
            <person name="Navarre W."/>
            <person name="Wong E."/>
            <person name="Huang K."/>
            <person name="Tropini C."/>
            <person name="Ng K."/>
            <person name="Yu B."/>
        </authorList>
    </citation>
    <scope>NUCLEOTIDE SEQUENCE</scope>
    <source>
        <strain evidence="1">NM04_E33</strain>
    </source>
</reference>